<evidence type="ECO:0000259" key="6">
    <source>
        <dbReference type="PROSITE" id="PS51737"/>
    </source>
</evidence>
<proteinExistence type="predicted"/>
<dbReference type="Gene3D" id="3.40.50.1390">
    <property type="entry name" value="Resolvase, N-terminal catalytic domain"/>
    <property type="match status" value="1"/>
</dbReference>
<evidence type="ECO:0000313" key="7">
    <source>
        <dbReference type="EMBL" id="MDP9611577.1"/>
    </source>
</evidence>
<dbReference type="Gene3D" id="3.90.1750.20">
    <property type="entry name" value="Putative Large Serine Recombinase, Chain B, Domain 2"/>
    <property type="match status" value="1"/>
</dbReference>
<dbReference type="PROSITE" id="PS51737">
    <property type="entry name" value="RECOMBINASE_DNA_BIND"/>
    <property type="match status" value="1"/>
</dbReference>
<evidence type="ECO:0000256" key="4">
    <source>
        <dbReference type="PROSITE-ProRule" id="PRU10137"/>
    </source>
</evidence>
<dbReference type="InterPro" id="IPR006119">
    <property type="entry name" value="Resolv_N"/>
</dbReference>
<dbReference type="Proteomes" id="UP001234880">
    <property type="component" value="Unassembled WGS sequence"/>
</dbReference>
<reference evidence="7 8" key="1">
    <citation type="submission" date="2023-07" db="EMBL/GenBank/DDBJ databases">
        <title>Sequencing the genomes of 1000 actinobacteria strains.</title>
        <authorList>
            <person name="Klenk H.-P."/>
        </authorList>
    </citation>
    <scope>NUCLEOTIDE SEQUENCE [LARGE SCALE GENOMIC DNA]</scope>
    <source>
        <strain evidence="7 8">DSM 41600</strain>
    </source>
</reference>
<dbReference type="InterPro" id="IPR011109">
    <property type="entry name" value="DNA_bind_recombinase_dom"/>
</dbReference>
<dbReference type="Pfam" id="PF13408">
    <property type="entry name" value="Zn_ribbon_recom"/>
    <property type="match status" value="1"/>
</dbReference>
<evidence type="ECO:0000313" key="8">
    <source>
        <dbReference type="Proteomes" id="UP001234880"/>
    </source>
</evidence>
<evidence type="ECO:0000259" key="5">
    <source>
        <dbReference type="PROSITE" id="PS51736"/>
    </source>
</evidence>
<sequence>MSKTLTSAIDVACRAGRLRAVDYLRVSTEEQAKGYGIAYTGKKTKKYIDKKGWGHVGTYADEGFSGSLEADKRPDLKRLMEAARVTPRPFDVVVVPEGRAIGRTGRAFWRWVWELEDLGVFVAVVADDYDNTTPEGRKKMRRDADYAETEREIIRERTQGGIQEKAESGGHPAGVAPYGWRIEDKGKRGASRLVIDENAAATLRKVWHLMVEEHFNIRESAARLNTLGVASPGGKSWSANSLRRILKGTPVQKSVRIYRNPETASTRRGTKLDADGNPVYGERTVIELDPIFKEEEIARLNAAMARTGRPSFAKNGIHPLSKRFFGLCGKHYTGVSRTATAARAYRCSGKIELYPGSPKCDCSQVDADAMEALVWGEVCKLLGDPERLQSMSEDWVNMAADSRVNHAARIEELDRKIAAQTKAMGAVMAMAAKEAALKDLDPSEAIREATGALGQELAQLQAMRDEAVAWAADVEAAQVRAQDLKELATVARTRLHDMEPADQMMVMALLDVRVTILGEVPAKLRDDDRAGRWFRSRGRVVPNLTDEAWARVEPLLTSGGRGRPSASPRKTLEAVLLKARTGMAWRDLPDSYGSYGTIASAAHRWFTTGRWEEFMNALADMPGTPLPPNGVRLPPVRVEGRVDPRLLISTQATPGEPGSHTASL</sequence>
<dbReference type="PANTHER" id="PTHR30461">
    <property type="entry name" value="DNA-INVERTASE FROM LAMBDOID PROPHAGE"/>
    <property type="match status" value="1"/>
</dbReference>
<feature type="domain" description="Recombinase" evidence="6">
    <location>
        <begin position="177"/>
        <end position="310"/>
    </location>
</feature>
<accession>A0ABT9KT31</accession>
<dbReference type="PROSITE" id="PS00397">
    <property type="entry name" value="RECOMBINASES_1"/>
    <property type="match status" value="1"/>
</dbReference>
<dbReference type="InterPro" id="IPR025161">
    <property type="entry name" value="IS402-like_dom"/>
</dbReference>
<dbReference type="InterPro" id="IPR036162">
    <property type="entry name" value="Resolvase-like_N_sf"/>
</dbReference>
<keyword evidence="1" id="KW-0229">DNA integration</keyword>
<protein>
    <submittedName>
        <fullName evidence="7">DNA invertase Pin-like site-specific DNA recombinase</fullName>
    </submittedName>
</protein>
<keyword evidence="3" id="KW-0233">DNA recombination</keyword>
<keyword evidence="8" id="KW-1185">Reference proteome</keyword>
<dbReference type="InterPro" id="IPR025827">
    <property type="entry name" value="Zn_ribbon_recom_dom"/>
</dbReference>
<evidence type="ECO:0000256" key="1">
    <source>
        <dbReference type="ARBA" id="ARBA00022908"/>
    </source>
</evidence>
<dbReference type="RefSeq" id="WP_307110863.1">
    <property type="nucleotide sequence ID" value="NZ_JAURUE010000001.1"/>
</dbReference>
<dbReference type="InterPro" id="IPR006118">
    <property type="entry name" value="Recombinase_CS"/>
</dbReference>
<dbReference type="InterPro" id="IPR038109">
    <property type="entry name" value="DNA_bind_recomb_sf"/>
</dbReference>
<dbReference type="Pfam" id="PF00239">
    <property type="entry name" value="Resolvase"/>
    <property type="match status" value="1"/>
</dbReference>
<keyword evidence="2" id="KW-0238">DNA-binding</keyword>
<dbReference type="SUPFAM" id="SSF53041">
    <property type="entry name" value="Resolvase-like"/>
    <property type="match status" value="1"/>
</dbReference>
<organism evidence="7 8">
    <name type="scientific">Streptomyces demainii</name>
    <dbReference type="NCBI Taxonomy" id="588122"/>
    <lineage>
        <taxon>Bacteria</taxon>
        <taxon>Bacillati</taxon>
        <taxon>Actinomycetota</taxon>
        <taxon>Actinomycetes</taxon>
        <taxon>Kitasatosporales</taxon>
        <taxon>Streptomycetaceae</taxon>
        <taxon>Streptomyces</taxon>
    </lineage>
</organism>
<feature type="active site" description="O-(5'-phospho-DNA)-serine intermediate" evidence="4">
    <location>
        <position position="27"/>
    </location>
</feature>
<gene>
    <name evidence="7" type="ORF">JOF35_003854</name>
</gene>
<name>A0ABT9KT31_9ACTN</name>
<evidence type="ECO:0000256" key="3">
    <source>
        <dbReference type="ARBA" id="ARBA00023172"/>
    </source>
</evidence>
<dbReference type="Pfam" id="PF13340">
    <property type="entry name" value="DUF4096"/>
    <property type="match status" value="1"/>
</dbReference>
<dbReference type="PROSITE" id="PS51736">
    <property type="entry name" value="RECOMBINASES_3"/>
    <property type="match status" value="1"/>
</dbReference>
<comment type="caution">
    <text evidence="7">The sequence shown here is derived from an EMBL/GenBank/DDBJ whole genome shotgun (WGS) entry which is preliminary data.</text>
</comment>
<feature type="domain" description="Resolvase/invertase-type recombinase catalytic" evidence="5">
    <location>
        <begin position="19"/>
        <end position="169"/>
    </location>
</feature>
<dbReference type="EMBL" id="JAURUE010000001">
    <property type="protein sequence ID" value="MDP9611577.1"/>
    <property type="molecule type" value="Genomic_DNA"/>
</dbReference>
<dbReference type="SMART" id="SM00857">
    <property type="entry name" value="Resolvase"/>
    <property type="match status" value="1"/>
</dbReference>
<evidence type="ECO:0000256" key="2">
    <source>
        <dbReference type="ARBA" id="ARBA00023125"/>
    </source>
</evidence>
<dbReference type="PANTHER" id="PTHR30461:SF2">
    <property type="entry name" value="SERINE RECOMBINASE PINE-RELATED"/>
    <property type="match status" value="1"/>
</dbReference>
<dbReference type="InterPro" id="IPR050639">
    <property type="entry name" value="SSR_resolvase"/>
</dbReference>
<dbReference type="CDD" id="cd00338">
    <property type="entry name" value="Ser_Recombinase"/>
    <property type="match status" value="1"/>
</dbReference>